<dbReference type="CDD" id="cd00066">
    <property type="entry name" value="G-alpha"/>
    <property type="match status" value="1"/>
</dbReference>
<evidence type="ECO:0000256" key="9">
    <source>
        <dbReference type="PIRSR" id="PIRSR601019-1"/>
    </source>
</evidence>
<feature type="binding site" evidence="9">
    <location>
        <begin position="146"/>
        <end position="149"/>
    </location>
    <ligand>
        <name>GTP</name>
        <dbReference type="ChEBI" id="CHEBI:37565"/>
    </ligand>
</feature>
<dbReference type="GO" id="GO:0031683">
    <property type="term" value="F:G-protein beta/gamma-subunit complex binding"/>
    <property type="evidence" value="ECO:0007669"/>
    <property type="project" value="InterPro"/>
</dbReference>
<dbReference type="GO" id="GO:0005834">
    <property type="term" value="C:heterotrimeric G-protein complex"/>
    <property type="evidence" value="ECO:0007669"/>
    <property type="project" value="TreeGrafter"/>
</dbReference>
<evidence type="ECO:0000256" key="8">
    <source>
        <dbReference type="ARBA" id="ARBA00023288"/>
    </source>
</evidence>
<dbReference type="GO" id="GO:0005525">
    <property type="term" value="F:GTP binding"/>
    <property type="evidence" value="ECO:0007669"/>
    <property type="project" value="UniProtKB-KW"/>
</dbReference>
<reference evidence="11" key="2">
    <citation type="submission" date="2022-06" db="UniProtKB">
        <authorList>
            <consortium name="EnsemblMetazoa"/>
        </authorList>
    </citation>
    <scope>IDENTIFICATION</scope>
    <source>
        <strain evidence="11">DF5081</strain>
    </source>
</reference>
<evidence type="ECO:0000256" key="1">
    <source>
        <dbReference type="ARBA" id="ARBA00022707"/>
    </source>
</evidence>
<dbReference type="Proteomes" id="UP000005237">
    <property type="component" value="Unassembled WGS sequence"/>
</dbReference>
<dbReference type="SUPFAM" id="SSF47895">
    <property type="entry name" value="Transducin (alpha subunit), insertion domain"/>
    <property type="match status" value="1"/>
</dbReference>
<evidence type="ECO:0000313" key="12">
    <source>
        <dbReference type="Proteomes" id="UP000005237"/>
    </source>
</evidence>
<keyword evidence="6" id="KW-0564">Palmitate</keyword>
<dbReference type="AlphaFoldDB" id="A0A8R1IC75"/>
<keyword evidence="12" id="KW-1185">Reference proteome</keyword>
<keyword evidence="5 9" id="KW-0342">GTP-binding</keyword>
<dbReference type="PRINTS" id="PR00318">
    <property type="entry name" value="GPROTEINA"/>
</dbReference>
<proteinExistence type="predicted"/>
<dbReference type="EnsemblMetazoa" id="CJA25735b.1">
    <property type="protein sequence ID" value="CJA25735b.1"/>
    <property type="gene ID" value="WBGene00181307"/>
</dbReference>
<feature type="binding site" evidence="9">
    <location>
        <begin position="27"/>
        <end position="28"/>
    </location>
    <ligand>
        <name>GTP</name>
        <dbReference type="ChEBI" id="CHEBI:37565"/>
    </ligand>
</feature>
<accession>A0A8R1IC75</accession>
<dbReference type="GO" id="GO:0007188">
    <property type="term" value="P:adenylate cyclase-modulating G protein-coupled receptor signaling pathway"/>
    <property type="evidence" value="ECO:0007669"/>
    <property type="project" value="TreeGrafter"/>
</dbReference>
<dbReference type="Pfam" id="PF00503">
    <property type="entry name" value="G-alpha"/>
    <property type="match status" value="1"/>
</dbReference>
<keyword evidence="2 10" id="KW-0479">Metal-binding</keyword>
<keyword evidence="7" id="KW-0807">Transducer</keyword>
<evidence type="ECO:0000256" key="10">
    <source>
        <dbReference type="PIRSR" id="PIRSR601019-2"/>
    </source>
</evidence>
<dbReference type="GO" id="GO:0003924">
    <property type="term" value="F:GTPase activity"/>
    <property type="evidence" value="ECO:0007669"/>
    <property type="project" value="InterPro"/>
</dbReference>
<protein>
    <submittedName>
        <fullName evidence="11">Uncharacterized protein</fullName>
    </submittedName>
</protein>
<evidence type="ECO:0000256" key="7">
    <source>
        <dbReference type="ARBA" id="ARBA00023224"/>
    </source>
</evidence>
<dbReference type="FunFam" id="3.40.50.300:FF:003800">
    <property type="entry name" value="Guanine nucleotide-binding protein G(k) subunit alpha"/>
    <property type="match status" value="1"/>
</dbReference>
<dbReference type="PROSITE" id="PS51882">
    <property type="entry name" value="G_ALPHA"/>
    <property type="match status" value="1"/>
</dbReference>
<dbReference type="GO" id="GO:0005737">
    <property type="term" value="C:cytoplasm"/>
    <property type="evidence" value="ECO:0007669"/>
    <property type="project" value="TreeGrafter"/>
</dbReference>
<keyword evidence="4 10" id="KW-0460">Magnesium</keyword>
<evidence type="ECO:0000256" key="3">
    <source>
        <dbReference type="ARBA" id="ARBA00022741"/>
    </source>
</evidence>
<keyword evidence="8" id="KW-0449">Lipoprotein</keyword>
<dbReference type="GO" id="GO:0046872">
    <property type="term" value="F:metal ion binding"/>
    <property type="evidence" value="ECO:0007669"/>
    <property type="project" value="UniProtKB-KW"/>
</dbReference>
<evidence type="ECO:0000313" key="11">
    <source>
        <dbReference type="EnsemblMetazoa" id="CJA25735b.1"/>
    </source>
</evidence>
<organism evidence="11 12">
    <name type="scientific">Caenorhabditis japonica</name>
    <dbReference type="NCBI Taxonomy" id="281687"/>
    <lineage>
        <taxon>Eukaryota</taxon>
        <taxon>Metazoa</taxon>
        <taxon>Ecdysozoa</taxon>
        <taxon>Nematoda</taxon>
        <taxon>Chromadorea</taxon>
        <taxon>Rhabditida</taxon>
        <taxon>Rhabditina</taxon>
        <taxon>Rhabditomorpha</taxon>
        <taxon>Rhabditoidea</taxon>
        <taxon>Rhabditidae</taxon>
        <taxon>Peloderinae</taxon>
        <taxon>Caenorhabditis</taxon>
    </lineage>
</organism>
<name>A0A8R1IC75_CAEJA</name>
<keyword evidence="1" id="KW-0519">Myristate</keyword>
<dbReference type="PANTHER" id="PTHR10218:SF196">
    <property type="entry name" value="GUANINE NUCLEOTIDE-BINDING PROTEIN ALPHA-8 SUBUNIT"/>
    <property type="match status" value="1"/>
</dbReference>
<feature type="binding site" evidence="10">
    <location>
        <position position="58"/>
    </location>
    <ligand>
        <name>Mg(2+)</name>
        <dbReference type="ChEBI" id="CHEBI:18420"/>
    </ligand>
</feature>
<dbReference type="Gene3D" id="3.40.50.300">
    <property type="entry name" value="P-loop containing nucleotide triphosphate hydrolases"/>
    <property type="match status" value="1"/>
</dbReference>
<dbReference type="SUPFAM" id="SSF52540">
    <property type="entry name" value="P-loop containing nucleoside triphosphate hydrolases"/>
    <property type="match status" value="1"/>
</dbReference>
<evidence type="ECO:0000256" key="4">
    <source>
        <dbReference type="ARBA" id="ARBA00022842"/>
    </source>
</evidence>
<reference evidence="12" key="1">
    <citation type="submission" date="2010-08" db="EMBL/GenBank/DDBJ databases">
        <authorList>
            <consortium name="Caenorhabditis japonica Sequencing Consortium"/>
            <person name="Wilson R.K."/>
        </authorList>
    </citation>
    <scope>NUCLEOTIDE SEQUENCE [LARGE SCALE GENOMIC DNA]</scope>
    <source>
        <strain evidence="12">DF5081</strain>
    </source>
</reference>
<evidence type="ECO:0000256" key="6">
    <source>
        <dbReference type="ARBA" id="ARBA00023139"/>
    </source>
</evidence>
<sequence length="169" mass="20064">MRKHRKYVKDETVALMLRDKTVYNIDDSTIYFLENFSRITEKGYLPTEEDILKSRVPTSGVIQYKIMLKNFNFRIFDVGGQRAQRRKWLHVFDDVHAVLFITSLSEYDQVLREDSTVNRMKESLNLFEKICNGRYFFNTAMILFLNKIDLFEIKIKHTNITVALTSYKG</sequence>
<keyword evidence="3 9" id="KW-0547">Nucleotide-binding</keyword>
<dbReference type="PANTHER" id="PTHR10218">
    <property type="entry name" value="GTP-BINDING PROTEIN ALPHA SUBUNIT"/>
    <property type="match status" value="1"/>
</dbReference>
<dbReference type="InterPro" id="IPR011025">
    <property type="entry name" value="GproteinA_insert"/>
</dbReference>
<dbReference type="GO" id="GO:0001664">
    <property type="term" value="F:G protein-coupled receptor binding"/>
    <property type="evidence" value="ECO:0007669"/>
    <property type="project" value="TreeGrafter"/>
</dbReference>
<dbReference type="SMART" id="SM00275">
    <property type="entry name" value="G_alpha"/>
    <property type="match status" value="1"/>
</dbReference>
<dbReference type="InterPro" id="IPR027417">
    <property type="entry name" value="P-loop_NTPase"/>
</dbReference>
<evidence type="ECO:0000256" key="5">
    <source>
        <dbReference type="ARBA" id="ARBA00023134"/>
    </source>
</evidence>
<feature type="binding site" evidence="9">
    <location>
        <begin position="52"/>
        <end position="58"/>
    </location>
    <ligand>
        <name>GTP</name>
        <dbReference type="ChEBI" id="CHEBI:37565"/>
    </ligand>
</feature>
<dbReference type="InterPro" id="IPR001019">
    <property type="entry name" value="Gprotein_alpha_su"/>
</dbReference>
<evidence type="ECO:0000256" key="2">
    <source>
        <dbReference type="ARBA" id="ARBA00022723"/>
    </source>
</evidence>
<feature type="binding site" evidence="9">
    <location>
        <begin position="77"/>
        <end position="81"/>
    </location>
    <ligand>
        <name>GTP</name>
        <dbReference type="ChEBI" id="CHEBI:37565"/>
    </ligand>
</feature>